<feature type="transmembrane region" description="Helical" evidence="2">
    <location>
        <begin position="46"/>
        <end position="73"/>
    </location>
</feature>
<feature type="transmembrane region" description="Helical" evidence="2">
    <location>
        <begin position="157"/>
        <end position="175"/>
    </location>
</feature>
<organism evidence="3 4">
    <name type="scientific">Leifsonia shinshuensis</name>
    <dbReference type="NCBI Taxonomy" id="150026"/>
    <lineage>
        <taxon>Bacteria</taxon>
        <taxon>Bacillati</taxon>
        <taxon>Actinomycetota</taxon>
        <taxon>Actinomycetes</taxon>
        <taxon>Micrococcales</taxon>
        <taxon>Microbacteriaceae</taxon>
        <taxon>Leifsonia</taxon>
    </lineage>
</organism>
<evidence type="ECO:0000313" key="4">
    <source>
        <dbReference type="Proteomes" id="UP000578352"/>
    </source>
</evidence>
<evidence type="ECO:0000256" key="2">
    <source>
        <dbReference type="SAM" id="Phobius"/>
    </source>
</evidence>
<evidence type="ECO:0000313" key="3">
    <source>
        <dbReference type="EMBL" id="NYJ23101.1"/>
    </source>
</evidence>
<feature type="region of interest" description="Disordered" evidence="1">
    <location>
        <begin position="1"/>
        <end position="29"/>
    </location>
</feature>
<accession>A0A853CUJ5</accession>
<dbReference type="AlphaFoldDB" id="A0A853CUJ5"/>
<sequence length="203" mass="21828">MPDPDGLQAPPPARSEPTPEARSAAPAWREPTRSLPLRWGTYRARWVAGVALIVVGTACVLATTAYSLPFLLAGSIMQPAGWAVLPSTIGRRVAVVVPVLGFTWLMLGGAGFAWCYAILLAAWLLVRLRPLPTFAVLLLPIASSLVLPIFVSTYQQGWITILTSTVVVVGSAWLARAGAIAVDSWQAVRTLRNRPDRLDAPRP</sequence>
<evidence type="ECO:0000256" key="1">
    <source>
        <dbReference type="SAM" id="MobiDB-lite"/>
    </source>
</evidence>
<dbReference type="Proteomes" id="UP000578352">
    <property type="component" value="Unassembled WGS sequence"/>
</dbReference>
<feature type="transmembrane region" description="Helical" evidence="2">
    <location>
        <begin position="133"/>
        <end position="151"/>
    </location>
</feature>
<name>A0A853CUJ5_9MICO</name>
<feature type="compositionally biased region" description="Pro residues" evidence="1">
    <location>
        <begin position="1"/>
        <end position="14"/>
    </location>
</feature>
<feature type="transmembrane region" description="Helical" evidence="2">
    <location>
        <begin position="93"/>
        <end position="126"/>
    </location>
</feature>
<comment type="caution">
    <text evidence="3">The sequence shown here is derived from an EMBL/GenBank/DDBJ whole genome shotgun (WGS) entry which is preliminary data.</text>
</comment>
<protein>
    <submittedName>
        <fullName evidence="3">Uncharacterized protein</fullName>
    </submittedName>
</protein>
<dbReference type="EMBL" id="JACCFL010000001">
    <property type="protein sequence ID" value="NYJ23101.1"/>
    <property type="molecule type" value="Genomic_DNA"/>
</dbReference>
<keyword evidence="2" id="KW-0812">Transmembrane</keyword>
<keyword evidence="2" id="KW-0472">Membrane</keyword>
<dbReference type="RefSeq" id="WP_343063484.1">
    <property type="nucleotide sequence ID" value="NZ_BAABEH010000001.1"/>
</dbReference>
<proteinExistence type="predicted"/>
<reference evidence="3 4" key="1">
    <citation type="submission" date="2020-07" db="EMBL/GenBank/DDBJ databases">
        <title>Sequencing the genomes of 1000 actinobacteria strains.</title>
        <authorList>
            <person name="Klenk H.-P."/>
        </authorList>
    </citation>
    <scope>NUCLEOTIDE SEQUENCE [LARGE SCALE GENOMIC DNA]</scope>
    <source>
        <strain evidence="3 4">DSM 15165</strain>
    </source>
</reference>
<gene>
    <name evidence="3" type="ORF">HNR13_001388</name>
</gene>
<keyword evidence="2" id="KW-1133">Transmembrane helix</keyword>